<evidence type="ECO:0000259" key="1">
    <source>
        <dbReference type="Pfam" id="PF08486"/>
    </source>
</evidence>
<dbReference type="PANTHER" id="PTHR30032:SF4">
    <property type="entry name" value="AMIDASE ENHANCER"/>
    <property type="match status" value="1"/>
</dbReference>
<evidence type="ECO:0000313" key="2">
    <source>
        <dbReference type="EMBL" id="MDQ0177202.1"/>
    </source>
</evidence>
<dbReference type="InterPro" id="IPR013693">
    <property type="entry name" value="SpoIID/LytB_N"/>
</dbReference>
<gene>
    <name evidence="2" type="ORF">J2S08_003081</name>
</gene>
<keyword evidence="3" id="KW-1185">Reference proteome</keyword>
<dbReference type="NCBIfam" id="TIGR02669">
    <property type="entry name" value="SpoIID_LytB"/>
    <property type="match status" value="1"/>
</dbReference>
<proteinExistence type="predicted"/>
<dbReference type="Proteomes" id="UP001223586">
    <property type="component" value="Unassembled WGS sequence"/>
</dbReference>
<sequence>MKQCKSISTIIFLVVLLSFMIPSMLVLPISSASTMNKAEKTPQKMEERKQTNVLNEKEAMTVAVYRAQTEAIDNLPLEEYVAGVVASEMPAGFEMEALKAQALAARTYIVKKLMSPSHHDTPKDADVTDTVQHQVYKDSKGLREMWGKAYEVNMKKITEAVKATEGKIMTYNDQPIFAAFFSISNGFTENAGDYWGEDIPYLKAIESPWDKQVSTFLSKKSIPIREFEDKLGVTLDHTSDIGIITARTPGNRVAKVSIKDKEFSGRDIREKLDLRSTDFYWEKSGDHIIITTKGYGHGVGLSQYGANEMAKEGKGYEEIVRHYYRGIEISSSDAYLSKQVARK</sequence>
<evidence type="ECO:0000313" key="3">
    <source>
        <dbReference type="Proteomes" id="UP001223586"/>
    </source>
</evidence>
<name>A0ABT9WV69_9BACI</name>
<reference evidence="2 3" key="1">
    <citation type="submission" date="2023-07" db="EMBL/GenBank/DDBJ databases">
        <title>Genomic Encyclopedia of Type Strains, Phase IV (KMG-IV): sequencing the most valuable type-strain genomes for metagenomic binning, comparative biology and taxonomic classification.</title>
        <authorList>
            <person name="Goeker M."/>
        </authorList>
    </citation>
    <scope>NUCLEOTIDE SEQUENCE [LARGE SCALE GENOMIC DNA]</scope>
    <source>
        <strain evidence="2 3">DSM 23837</strain>
    </source>
</reference>
<dbReference type="InterPro" id="IPR013486">
    <property type="entry name" value="SpoIID/LytB"/>
</dbReference>
<dbReference type="PANTHER" id="PTHR30032">
    <property type="entry name" value="N-ACETYLMURAMOYL-L-ALANINE AMIDASE-RELATED"/>
    <property type="match status" value="1"/>
</dbReference>
<protein>
    <submittedName>
        <fullName evidence="2">Stage II sporulation protein D</fullName>
    </submittedName>
</protein>
<organism evidence="2 3">
    <name type="scientific">Bacillus chungangensis</name>
    <dbReference type="NCBI Taxonomy" id="587633"/>
    <lineage>
        <taxon>Bacteria</taxon>
        <taxon>Bacillati</taxon>
        <taxon>Bacillota</taxon>
        <taxon>Bacilli</taxon>
        <taxon>Bacillales</taxon>
        <taxon>Bacillaceae</taxon>
        <taxon>Bacillus</taxon>
    </lineage>
</organism>
<dbReference type="RefSeq" id="WP_307230994.1">
    <property type="nucleotide sequence ID" value="NZ_JAUSTT010000019.1"/>
</dbReference>
<dbReference type="Pfam" id="PF08486">
    <property type="entry name" value="SpoIID"/>
    <property type="match status" value="1"/>
</dbReference>
<accession>A0ABT9WV69</accession>
<dbReference type="PROSITE" id="PS50890">
    <property type="entry name" value="PUA"/>
    <property type="match status" value="1"/>
</dbReference>
<comment type="caution">
    <text evidence="2">The sequence shown here is derived from an EMBL/GenBank/DDBJ whole genome shotgun (WGS) entry which is preliminary data.</text>
</comment>
<dbReference type="InterPro" id="IPR051922">
    <property type="entry name" value="Bact_Sporulation_Assoc"/>
</dbReference>
<dbReference type="InterPro" id="IPR014225">
    <property type="entry name" value="Spore_II_D_firmicutes"/>
</dbReference>
<dbReference type="EMBL" id="JAUSTT010000019">
    <property type="protein sequence ID" value="MDQ0177202.1"/>
    <property type="molecule type" value="Genomic_DNA"/>
</dbReference>
<feature type="domain" description="Sporulation stage II protein D amidase enhancer LytB N-terminal" evidence="1">
    <location>
        <begin position="66"/>
        <end position="171"/>
    </location>
</feature>
<dbReference type="NCBIfam" id="TIGR02870">
    <property type="entry name" value="spore_II_D"/>
    <property type="match status" value="1"/>
</dbReference>